<feature type="domain" description="UvrD-like helicase ATP-binding" evidence="14">
    <location>
        <begin position="34"/>
        <end position="356"/>
    </location>
</feature>
<protein>
    <recommendedName>
        <fullName evidence="9">DNA 3'-5' helicase</fullName>
        <ecNumber evidence="9">5.6.2.4</ecNumber>
    </recommendedName>
    <alternativeName>
        <fullName evidence="10">DNA 3'-5' helicase II</fullName>
    </alternativeName>
</protein>
<evidence type="ECO:0000256" key="2">
    <source>
        <dbReference type="ARBA" id="ARBA00022741"/>
    </source>
</evidence>
<dbReference type="EC" id="5.6.2.4" evidence="9"/>
<keyword evidence="6" id="KW-0238">DNA-binding</keyword>
<keyword evidence="7" id="KW-0413">Isomerase</keyword>
<dbReference type="GO" id="GO:0000725">
    <property type="term" value="P:recombinational repair"/>
    <property type="evidence" value="ECO:0007669"/>
    <property type="project" value="TreeGrafter"/>
</dbReference>
<accession>A0A395ULK8</accession>
<organism evidence="15 16">
    <name type="scientific">Phocaeicola vulgatus</name>
    <name type="common">Bacteroides vulgatus</name>
    <dbReference type="NCBI Taxonomy" id="821"/>
    <lineage>
        <taxon>Bacteria</taxon>
        <taxon>Pseudomonadati</taxon>
        <taxon>Bacteroidota</taxon>
        <taxon>Bacteroidia</taxon>
        <taxon>Bacteroidales</taxon>
        <taxon>Bacteroidaceae</taxon>
        <taxon>Phocaeicola</taxon>
    </lineage>
</organism>
<dbReference type="InterPro" id="IPR036397">
    <property type="entry name" value="RNaseH_sf"/>
</dbReference>
<dbReference type="Pfam" id="PF13361">
    <property type="entry name" value="UvrD_C"/>
    <property type="match status" value="1"/>
</dbReference>
<dbReference type="Gene3D" id="1.10.10.160">
    <property type="match status" value="1"/>
</dbReference>
<feature type="compositionally biased region" description="Polar residues" evidence="13">
    <location>
        <begin position="1"/>
        <end position="13"/>
    </location>
</feature>
<evidence type="ECO:0000313" key="15">
    <source>
        <dbReference type="EMBL" id="RGR34564.1"/>
    </source>
</evidence>
<reference evidence="15 16" key="1">
    <citation type="submission" date="2018-08" db="EMBL/GenBank/DDBJ databases">
        <title>A genome reference for cultivated species of the human gut microbiota.</title>
        <authorList>
            <person name="Zou Y."/>
            <person name="Xue W."/>
            <person name="Luo G."/>
        </authorList>
    </citation>
    <scope>NUCLEOTIDE SEQUENCE [LARGE SCALE GENOMIC DNA]</scope>
    <source>
        <strain evidence="15 16">AF25-30LB</strain>
    </source>
</reference>
<name>A0A395ULK8_PHOVU</name>
<evidence type="ECO:0000256" key="11">
    <source>
        <dbReference type="ARBA" id="ARBA00048988"/>
    </source>
</evidence>
<comment type="catalytic activity">
    <reaction evidence="8">
        <text>Couples ATP hydrolysis with the unwinding of duplex DNA by translocating in the 3'-5' direction.</text>
        <dbReference type="EC" id="5.6.2.4"/>
    </reaction>
</comment>
<dbReference type="SMART" id="SM00479">
    <property type="entry name" value="EXOIII"/>
    <property type="match status" value="1"/>
</dbReference>
<dbReference type="PANTHER" id="PTHR11070">
    <property type="entry name" value="UVRD / RECB / PCRA DNA HELICASE FAMILY MEMBER"/>
    <property type="match status" value="1"/>
</dbReference>
<dbReference type="EMBL" id="QRUD01000062">
    <property type="protein sequence ID" value="RGR34564.1"/>
    <property type="molecule type" value="Genomic_DNA"/>
</dbReference>
<dbReference type="Gene3D" id="3.40.50.300">
    <property type="entry name" value="P-loop containing nucleotide triphosphate hydrolases"/>
    <property type="match status" value="4"/>
</dbReference>
<feature type="region of interest" description="Disordered" evidence="13">
    <location>
        <begin position="1"/>
        <end position="20"/>
    </location>
</feature>
<evidence type="ECO:0000256" key="4">
    <source>
        <dbReference type="ARBA" id="ARBA00022806"/>
    </source>
</evidence>
<dbReference type="InterPro" id="IPR014017">
    <property type="entry name" value="DNA_helicase_UvrD-like_C"/>
</dbReference>
<dbReference type="InterPro" id="IPR013986">
    <property type="entry name" value="DExx_box_DNA_helicase_dom_sf"/>
</dbReference>
<dbReference type="GO" id="GO:0043138">
    <property type="term" value="F:3'-5' DNA helicase activity"/>
    <property type="evidence" value="ECO:0007669"/>
    <property type="project" value="UniProtKB-EC"/>
</dbReference>
<evidence type="ECO:0000256" key="9">
    <source>
        <dbReference type="ARBA" id="ARBA00034808"/>
    </source>
</evidence>
<evidence type="ECO:0000256" key="13">
    <source>
        <dbReference type="SAM" id="MobiDB-lite"/>
    </source>
</evidence>
<evidence type="ECO:0000256" key="8">
    <source>
        <dbReference type="ARBA" id="ARBA00034617"/>
    </source>
</evidence>
<dbReference type="Proteomes" id="UP000266497">
    <property type="component" value="Unassembled WGS sequence"/>
</dbReference>
<comment type="catalytic activity">
    <reaction evidence="11">
        <text>ATP + H2O = ADP + phosphate + H(+)</text>
        <dbReference type="Rhea" id="RHEA:13065"/>
        <dbReference type="ChEBI" id="CHEBI:15377"/>
        <dbReference type="ChEBI" id="CHEBI:15378"/>
        <dbReference type="ChEBI" id="CHEBI:30616"/>
        <dbReference type="ChEBI" id="CHEBI:43474"/>
        <dbReference type="ChEBI" id="CHEBI:456216"/>
        <dbReference type="EC" id="5.6.2.4"/>
    </reaction>
</comment>
<dbReference type="GO" id="GO:0005524">
    <property type="term" value="F:ATP binding"/>
    <property type="evidence" value="ECO:0007669"/>
    <property type="project" value="UniProtKB-UniRule"/>
</dbReference>
<dbReference type="Gene3D" id="1.10.486.10">
    <property type="entry name" value="PCRA, domain 4"/>
    <property type="match status" value="1"/>
</dbReference>
<dbReference type="PROSITE" id="PS51198">
    <property type="entry name" value="UVRD_HELICASE_ATP_BIND"/>
    <property type="match status" value="1"/>
</dbReference>
<dbReference type="InterPro" id="IPR000212">
    <property type="entry name" value="DNA_helicase_UvrD/REP"/>
</dbReference>
<evidence type="ECO:0000259" key="14">
    <source>
        <dbReference type="PROSITE" id="PS51198"/>
    </source>
</evidence>
<dbReference type="GO" id="GO:0003677">
    <property type="term" value="F:DNA binding"/>
    <property type="evidence" value="ECO:0007669"/>
    <property type="project" value="UniProtKB-KW"/>
</dbReference>
<evidence type="ECO:0000256" key="1">
    <source>
        <dbReference type="ARBA" id="ARBA00009922"/>
    </source>
</evidence>
<dbReference type="AlphaFoldDB" id="A0A395ULK8"/>
<comment type="similarity">
    <text evidence="1">Belongs to the helicase family. UvrD subfamily.</text>
</comment>
<dbReference type="SUPFAM" id="SSF53098">
    <property type="entry name" value="Ribonuclease H-like"/>
    <property type="match status" value="1"/>
</dbReference>
<comment type="caution">
    <text evidence="15">The sequence shown here is derived from an EMBL/GenBank/DDBJ whole genome shotgun (WGS) entry which is preliminary data.</text>
</comment>
<proteinExistence type="inferred from homology"/>
<keyword evidence="2 12" id="KW-0547">Nucleotide-binding</keyword>
<dbReference type="InterPro" id="IPR012337">
    <property type="entry name" value="RNaseH-like_sf"/>
</dbReference>
<dbReference type="Pfam" id="PF00580">
    <property type="entry name" value="UvrD-helicase"/>
    <property type="match status" value="1"/>
</dbReference>
<dbReference type="InterPro" id="IPR027417">
    <property type="entry name" value="P-loop_NTPase"/>
</dbReference>
<keyword evidence="5 12" id="KW-0067">ATP-binding</keyword>
<dbReference type="Pfam" id="PF00929">
    <property type="entry name" value="RNase_T"/>
    <property type="match status" value="1"/>
</dbReference>
<dbReference type="GO" id="GO:0004527">
    <property type="term" value="F:exonuclease activity"/>
    <property type="evidence" value="ECO:0007669"/>
    <property type="project" value="UniProtKB-ARBA"/>
</dbReference>
<keyword evidence="3 12" id="KW-0378">Hydrolase</keyword>
<gene>
    <name evidence="15" type="ORF">DWY53_18040</name>
</gene>
<dbReference type="PANTHER" id="PTHR11070:SF2">
    <property type="entry name" value="ATP-DEPENDENT DNA HELICASE SRS2"/>
    <property type="match status" value="1"/>
</dbReference>
<dbReference type="SUPFAM" id="SSF52540">
    <property type="entry name" value="P-loop containing nucleoside triphosphate hydrolases"/>
    <property type="match status" value="1"/>
</dbReference>
<dbReference type="Gene3D" id="3.30.420.10">
    <property type="entry name" value="Ribonuclease H-like superfamily/Ribonuclease H"/>
    <property type="match status" value="1"/>
</dbReference>
<dbReference type="InterPro" id="IPR014016">
    <property type="entry name" value="UvrD-like_ATP-bd"/>
</dbReference>
<evidence type="ECO:0000256" key="12">
    <source>
        <dbReference type="PROSITE-ProRule" id="PRU00560"/>
    </source>
</evidence>
<evidence type="ECO:0000256" key="3">
    <source>
        <dbReference type="ARBA" id="ARBA00022801"/>
    </source>
</evidence>
<evidence type="ECO:0000256" key="7">
    <source>
        <dbReference type="ARBA" id="ARBA00023235"/>
    </source>
</evidence>
<feature type="binding site" evidence="12">
    <location>
        <begin position="55"/>
        <end position="62"/>
    </location>
    <ligand>
        <name>ATP</name>
        <dbReference type="ChEBI" id="CHEBI:30616"/>
    </ligand>
</feature>
<evidence type="ECO:0000256" key="6">
    <source>
        <dbReference type="ARBA" id="ARBA00023125"/>
    </source>
</evidence>
<sequence length="912" mass="104791">MKPTDTPNTQDGSIPTPGSYPLYEYPAYTFDKKYENDEFQKKVITLDSGYHLVLAPPGCGKTDILAERVVRALSCGVSLDDMLCLTFTNRAARGMRSRILERLQSSGEMSLFVGNVHRFCSHYLFDNNVVARDTTVIDEQESLSIMASIFGWKEGSYAGNGYNRVLTNAIKLQHLGYMIANGCPKEFLMHTDLFRTFDYKTLFKLVSLDYTMENFAGLYNGTVFPKVDTSGQPSKYLDDCLQQFKFARKYQQYKEERNLVDFDDLLILTYIHASQHQDRLKKYSWIQIDEVQDLSPFQFGIIDLFTDHSKENVTLYLGDEQQAIFSFIGAKLATLEWLRERCGENMHRLYFNYRSPKYLLDVFNTYANMELDVDPHFLPKTNNLTEAGQDSLCIMAAPDKGAEVRLVAESVGNFCTLYPAERVAVLVPWNKDADQISRELSNRNIPHFKISGTDLFTTRQAQLLFAHLQVVYMDSNMMAWSKILTGTGIFNEDSEARRFVKHLRDNYLLPSDFLNYTRSSYMLELYRCCQGEYVIFDTETTGLNVFEDDIVQIAAIKVNAGKITDRFNIILHTDKPIPAMLGGIVNPLLLEYERADKVDRKTGLCAFMDFVGDCTLIGQNVEYDCYILDYNLRRDCGDFSFFTVHPLYFDTLRVARIMAPRLKSYKLKSLLEVFGLEGENSHLADDDVIATLSVLDHFLGIFAANMQQHIDCLQNNSAVAELFRRAYADIYHGTLSRLYQRSFESALLVDELEQLYGTFIQKEWITANPKMQYIFSFLRNDVIFPEKTPSLKEQLSAHLLDITTYREADLCDSSCITEKVFVSTVHKAKGLEFENVIIFEATDGVYPFFDKKTPEEIRESARLFYVAMTRAKKRLHITYAASVSGISKWGNPYSIDKEPTPFLRHIKNHFRF</sequence>
<evidence type="ECO:0000256" key="10">
    <source>
        <dbReference type="ARBA" id="ARBA00034923"/>
    </source>
</evidence>
<evidence type="ECO:0000313" key="16">
    <source>
        <dbReference type="Proteomes" id="UP000266497"/>
    </source>
</evidence>
<dbReference type="InterPro" id="IPR013520">
    <property type="entry name" value="Ribonucl_H"/>
</dbReference>
<dbReference type="CDD" id="cd06127">
    <property type="entry name" value="DEDDh"/>
    <property type="match status" value="1"/>
</dbReference>
<keyword evidence="4 12" id="KW-0347">Helicase</keyword>
<evidence type="ECO:0000256" key="5">
    <source>
        <dbReference type="ARBA" id="ARBA00022840"/>
    </source>
</evidence>
<dbReference type="RefSeq" id="WP_117893642.1">
    <property type="nucleotide sequence ID" value="NZ_CAXTBS010000095.1"/>
</dbReference>
<dbReference type="GO" id="GO:0016887">
    <property type="term" value="F:ATP hydrolysis activity"/>
    <property type="evidence" value="ECO:0007669"/>
    <property type="project" value="RHEA"/>
</dbReference>